<sequence>MPDITQRLQSLYKSHRIVFWYDEEQEFRQDFDNLELDSVEKCEVKNNEFGIKVKILHRQPKQKFLLYFPSSCPKPQKNWLLDLLLCHAELRTNPVELVLNELELGREYAPLIESHLGFFKSQERKDKLIALIDPQDSETKLRMKLLAVLCGCLPELEVLLF</sequence>
<name>A0A383CCS3_9ZZZZ</name>
<dbReference type="AlphaFoldDB" id="A0A383CCS3"/>
<proteinExistence type="predicted"/>
<evidence type="ECO:0000313" key="1">
    <source>
        <dbReference type="EMBL" id="SVE29859.1"/>
    </source>
</evidence>
<evidence type="ECO:0008006" key="2">
    <source>
        <dbReference type="Google" id="ProtNLM"/>
    </source>
</evidence>
<reference evidence="1" key="1">
    <citation type="submission" date="2018-05" db="EMBL/GenBank/DDBJ databases">
        <authorList>
            <person name="Lanie J.A."/>
            <person name="Ng W.-L."/>
            <person name="Kazmierczak K.M."/>
            <person name="Andrzejewski T.M."/>
            <person name="Davidsen T.M."/>
            <person name="Wayne K.J."/>
            <person name="Tettelin H."/>
            <person name="Glass J.I."/>
            <person name="Rusch D."/>
            <person name="Podicherti R."/>
            <person name="Tsui H.-C.T."/>
            <person name="Winkler M.E."/>
        </authorList>
    </citation>
    <scope>NUCLEOTIDE SEQUENCE</scope>
</reference>
<gene>
    <name evidence="1" type="ORF">METZ01_LOCUS482713</name>
</gene>
<feature type="non-terminal residue" evidence="1">
    <location>
        <position position="161"/>
    </location>
</feature>
<protein>
    <recommendedName>
        <fullName evidence="2">BREX-1 system phosphatase PglZ type A</fullName>
    </recommendedName>
</protein>
<dbReference type="EMBL" id="UINC01207670">
    <property type="protein sequence ID" value="SVE29859.1"/>
    <property type="molecule type" value="Genomic_DNA"/>
</dbReference>
<accession>A0A383CCS3</accession>
<organism evidence="1">
    <name type="scientific">marine metagenome</name>
    <dbReference type="NCBI Taxonomy" id="408172"/>
    <lineage>
        <taxon>unclassified sequences</taxon>
        <taxon>metagenomes</taxon>
        <taxon>ecological metagenomes</taxon>
    </lineage>
</organism>